<dbReference type="Proteomes" id="UP000324797">
    <property type="component" value="Unassembled WGS sequence"/>
</dbReference>
<dbReference type="EMBL" id="VSTH01000027">
    <property type="protein sequence ID" value="TYO66812.1"/>
    <property type="molecule type" value="Genomic_DNA"/>
</dbReference>
<evidence type="ECO:0000313" key="3">
    <source>
        <dbReference type="Proteomes" id="UP000324797"/>
    </source>
</evidence>
<protein>
    <submittedName>
        <fullName evidence="2">Uncharacterized protein</fullName>
    </submittedName>
</protein>
<gene>
    <name evidence="2" type="ORF">FXV83_09595</name>
</gene>
<name>A0A5S4YSA7_9BRAD</name>
<sequence length="95" mass="9952">MKRIIIALALLASTAIAQAGSNECGVVVKVGQEWTTVTGDIGDYAPDGCRFRTASKLGRRILAVCPNGADCDIYVRLGSRGKTITAIDSVSRAVP</sequence>
<keyword evidence="1" id="KW-0732">Signal</keyword>
<evidence type="ECO:0000256" key="1">
    <source>
        <dbReference type="SAM" id="SignalP"/>
    </source>
</evidence>
<accession>A0A5S4YSA7</accession>
<comment type="caution">
    <text evidence="2">The sequence shown here is derived from an EMBL/GenBank/DDBJ whole genome shotgun (WGS) entry which is preliminary data.</text>
</comment>
<evidence type="ECO:0000313" key="2">
    <source>
        <dbReference type="EMBL" id="TYO66812.1"/>
    </source>
</evidence>
<feature type="signal peptide" evidence="1">
    <location>
        <begin position="1"/>
        <end position="19"/>
    </location>
</feature>
<dbReference type="AlphaFoldDB" id="A0A5S4YSA7"/>
<proteinExistence type="predicted"/>
<keyword evidence="3" id="KW-1185">Reference proteome</keyword>
<feature type="chain" id="PRO_5024292883" evidence="1">
    <location>
        <begin position="20"/>
        <end position="95"/>
    </location>
</feature>
<dbReference type="RefSeq" id="WP_148738934.1">
    <property type="nucleotide sequence ID" value="NZ_VSTH01000027.1"/>
</dbReference>
<organism evidence="2 3">
    <name type="scientific">Bradyrhizobium hipponense</name>
    <dbReference type="NCBI Taxonomy" id="2605638"/>
    <lineage>
        <taxon>Bacteria</taxon>
        <taxon>Pseudomonadati</taxon>
        <taxon>Pseudomonadota</taxon>
        <taxon>Alphaproteobacteria</taxon>
        <taxon>Hyphomicrobiales</taxon>
        <taxon>Nitrobacteraceae</taxon>
        <taxon>Bradyrhizobium</taxon>
    </lineage>
</organism>
<reference evidence="2 3" key="1">
    <citation type="submission" date="2019-08" db="EMBL/GenBank/DDBJ databases">
        <title>Bradyrhizobium hipponensis sp. nov., a rhizobium isolated from a Lupinus angustifolius root nodule in Tunisia.</title>
        <authorList>
            <person name="Off K."/>
            <person name="Rejili M."/>
            <person name="Mars M."/>
            <person name="Brachmann A."/>
            <person name="Marin M."/>
        </authorList>
    </citation>
    <scope>NUCLEOTIDE SEQUENCE [LARGE SCALE GENOMIC DNA]</scope>
    <source>
        <strain evidence="3">aSej3</strain>
    </source>
</reference>